<accession>A0A432MJ24</accession>
<evidence type="ECO:0000259" key="4">
    <source>
        <dbReference type="Pfam" id="PF05193"/>
    </source>
</evidence>
<name>A0A432MJ24_9BACT</name>
<dbReference type="OrthoDB" id="222977at2"/>
<dbReference type="SUPFAM" id="SSF63411">
    <property type="entry name" value="LuxS/MPP-like metallohydrolase"/>
    <property type="match status" value="4"/>
</dbReference>
<dbReference type="InterPro" id="IPR011765">
    <property type="entry name" value="Pept_M16_N"/>
</dbReference>
<dbReference type="RefSeq" id="WP_126726062.1">
    <property type="nucleotide sequence ID" value="NZ_RYZH01000025.1"/>
</dbReference>
<feature type="domain" description="Peptidase M16 N-terminal" evidence="3">
    <location>
        <begin position="23"/>
        <end position="158"/>
    </location>
</feature>
<dbReference type="InterPro" id="IPR011249">
    <property type="entry name" value="Metalloenz_LuxS/M16"/>
</dbReference>
<evidence type="ECO:0000256" key="1">
    <source>
        <dbReference type="ARBA" id="ARBA00007261"/>
    </source>
</evidence>
<dbReference type="AlphaFoldDB" id="A0A432MJ24"/>
<dbReference type="PANTHER" id="PTHR11851:SF49">
    <property type="entry name" value="MITOCHONDRIAL-PROCESSING PEPTIDASE SUBUNIT ALPHA"/>
    <property type="match status" value="1"/>
</dbReference>
<dbReference type="InterPro" id="IPR050361">
    <property type="entry name" value="MPP/UQCRC_Complex"/>
</dbReference>
<evidence type="ECO:0000256" key="2">
    <source>
        <dbReference type="SAM" id="MobiDB-lite"/>
    </source>
</evidence>
<dbReference type="Gene3D" id="3.30.830.10">
    <property type="entry name" value="Metalloenzyme, LuxS/M16 peptidase-like"/>
    <property type="match status" value="4"/>
</dbReference>
<feature type="compositionally biased region" description="Basic and acidic residues" evidence="2">
    <location>
        <begin position="434"/>
        <end position="444"/>
    </location>
</feature>
<evidence type="ECO:0000313" key="6">
    <source>
        <dbReference type="Proteomes" id="UP000280296"/>
    </source>
</evidence>
<organism evidence="5 6">
    <name type="scientific">Tautonia sociabilis</name>
    <dbReference type="NCBI Taxonomy" id="2080755"/>
    <lineage>
        <taxon>Bacteria</taxon>
        <taxon>Pseudomonadati</taxon>
        <taxon>Planctomycetota</taxon>
        <taxon>Planctomycetia</taxon>
        <taxon>Isosphaerales</taxon>
        <taxon>Isosphaeraceae</taxon>
        <taxon>Tautonia</taxon>
    </lineage>
</organism>
<dbReference type="Proteomes" id="UP000280296">
    <property type="component" value="Unassembled WGS sequence"/>
</dbReference>
<evidence type="ECO:0000313" key="5">
    <source>
        <dbReference type="EMBL" id="RUL87156.1"/>
    </source>
</evidence>
<comment type="similarity">
    <text evidence="1">Belongs to the peptidase M16 family.</text>
</comment>
<feature type="region of interest" description="Disordered" evidence="2">
    <location>
        <begin position="434"/>
        <end position="454"/>
    </location>
</feature>
<feature type="domain" description="Peptidase M16 N-terminal" evidence="3">
    <location>
        <begin position="482"/>
        <end position="599"/>
    </location>
</feature>
<reference evidence="5 6" key="2">
    <citation type="submission" date="2019-01" db="EMBL/GenBank/DDBJ databases">
        <title>Tautonia sociabilis, a novel thermotolerant planctomycete of Isosphaeraceae family, isolated from a 4000 m deep subterranean habitat.</title>
        <authorList>
            <person name="Kovaleva O.L."/>
            <person name="Elcheninov A.G."/>
            <person name="Van Heerden E."/>
            <person name="Toshchakov S.V."/>
            <person name="Novikov A."/>
            <person name="Bonch-Osmolovskaya E.A."/>
            <person name="Kublanov I.V."/>
        </authorList>
    </citation>
    <scope>NUCLEOTIDE SEQUENCE [LARGE SCALE GENOMIC DNA]</scope>
    <source>
        <strain evidence="5 6">GM2012</strain>
    </source>
</reference>
<keyword evidence="6" id="KW-1185">Reference proteome</keyword>
<dbReference type="GO" id="GO:0046872">
    <property type="term" value="F:metal ion binding"/>
    <property type="evidence" value="ECO:0007669"/>
    <property type="project" value="InterPro"/>
</dbReference>
<protein>
    <submittedName>
        <fullName evidence="5">Insulinase family protein</fullName>
    </submittedName>
</protein>
<dbReference type="Pfam" id="PF00675">
    <property type="entry name" value="Peptidase_M16"/>
    <property type="match status" value="2"/>
</dbReference>
<dbReference type="PANTHER" id="PTHR11851">
    <property type="entry name" value="METALLOPROTEASE"/>
    <property type="match status" value="1"/>
</dbReference>
<dbReference type="Pfam" id="PF05193">
    <property type="entry name" value="Peptidase_M16_C"/>
    <property type="match status" value="2"/>
</dbReference>
<dbReference type="InterPro" id="IPR007863">
    <property type="entry name" value="Peptidase_M16_C"/>
</dbReference>
<dbReference type="EMBL" id="RYZH01000025">
    <property type="protein sequence ID" value="RUL87156.1"/>
    <property type="molecule type" value="Genomic_DNA"/>
</dbReference>
<proteinExistence type="inferred from homology"/>
<comment type="caution">
    <text evidence="5">The sequence shown here is derived from an EMBL/GenBank/DDBJ whole genome shotgun (WGS) entry which is preliminary data.</text>
</comment>
<feature type="domain" description="Peptidase M16 C-terminal" evidence="4">
    <location>
        <begin position="179"/>
        <end position="353"/>
    </location>
</feature>
<gene>
    <name evidence="5" type="ORF">TsocGM_13840</name>
</gene>
<feature type="domain" description="Peptidase M16 C-terminal" evidence="4">
    <location>
        <begin position="624"/>
        <end position="802"/>
    </location>
</feature>
<reference evidence="5 6" key="1">
    <citation type="submission" date="2018-12" db="EMBL/GenBank/DDBJ databases">
        <authorList>
            <person name="Toschakov S.V."/>
        </authorList>
    </citation>
    <scope>NUCLEOTIDE SEQUENCE [LARGE SCALE GENOMIC DNA]</scope>
    <source>
        <strain evidence="5 6">GM2012</strain>
    </source>
</reference>
<sequence>MNAPTRPPTICFSKQALPNGLDVIVRRDPRLPVAAVNLWYHVGSKDERHGQRGYAHLFEHLMFEGSQHFPGDFFSPLQPLGASVNGSTSSDRTNYVIDLPTAHLELALAMESDRMGHLLPALTDEKLEIQKGVVTNEYRQNYANRPYGQVPRLLSEALYPPDHPYHWPTIGAMEDVSSASRAHVEAFFRRFYVPANASLCLVGDLDEDLAFALAERYFGPIPGGAPARRPEPPALGPLPDRPILVRDRVELDRLHLSWPTVPQFSPDDAPLSLAGDLLARGRSSRLYRRLVLEEQLAQNVSASQAGRELAGTFSVIVTLRPGKPWERARDLVDAELRALALEVDPEELARARTGRLGALIYALESIGGFGGVADRLNAFNVFLGDPARITTDFDRFERATTDQVAESVRRLLLRQGGEPAPRVELVVLGRRGGTDRGATLDRSRPPTPSAPVAFRAPVPSRRVLACGAELWAVPRRDLPVITASLAVPAGAGAHGPDRAGLASLTAAMLDEGTRTRSASEIARKAESMATSLWATAGWDGSYVGFRCLSAHRDESLELAVDVLRHPTFPEAEWDRIRGQSIAALRSRRDRAEAVASQVLLQAIFGPGHPYLVPAVGTIPTVERMDREDLRRFHDVFYRPVGSAWIVAGDFDPDEIAERLDAAIGDWEGKAPLPIEPPSPPIGHRRRILLVDRPGAPQASVRVGHVGLRRNEEDYVAAMVLNQILGGQFSSRLNESLRERKGMTYGVRSSFDARRGAGPFSVAAAVQTDRAAEAVLEIAREIEALLGDHPPTSRELNDARRSLLEGQARHFETPSDLVSRFADLFLHGLPPDHHATFPARLAAIDLDALSRAASSRLRPEGLVAVVVADAGQVLGALEGLGWGDVKVLDDEEAP</sequence>
<evidence type="ECO:0000259" key="3">
    <source>
        <dbReference type="Pfam" id="PF00675"/>
    </source>
</evidence>